<dbReference type="Pfam" id="PF13091">
    <property type="entry name" value="PLDc_2"/>
    <property type="match status" value="2"/>
</dbReference>
<dbReference type="SUPFAM" id="SSF56024">
    <property type="entry name" value="Phospholipase D/nuclease"/>
    <property type="match status" value="2"/>
</dbReference>
<dbReference type="InterPro" id="IPR027379">
    <property type="entry name" value="CLS_N"/>
</dbReference>
<feature type="domain" description="PLD phosphodiesterase" evidence="14">
    <location>
        <begin position="389"/>
        <end position="416"/>
    </location>
</feature>
<dbReference type="AlphaFoldDB" id="A0A1T2X303"/>
<dbReference type="PROSITE" id="PS50035">
    <property type="entry name" value="PLD"/>
    <property type="match status" value="2"/>
</dbReference>
<dbReference type="InterPro" id="IPR022924">
    <property type="entry name" value="Cardiolipin_synthase"/>
</dbReference>
<keyword evidence="8 12" id="KW-0443">Lipid metabolism</keyword>
<comment type="caution">
    <text evidence="15">The sequence shown here is derived from an EMBL/GenBank/DDBJ whole genome shotgun (WGS) entry which is preliminary data.</text>
</comment>
<keyword evidence="9 12" id="KW-0472">Membrane</keyword>
<keyword evidence="6" id="KW-0677">Repeat</keyword>
<evidence type="ECO:0000256" key="5">
    <source>
        <dbReference type="ARBA" id="ARBA00022692"/>
    </source>
</evidence>
<evidence type="ECO:0000256" key="13">
    <source>
        <dbReference type="NCBIfam" id="TIGR04265"/>
    </source>
</evidence>
<evidence type="ECO:0000256" key="1">
    <source>
        <dbReference type="ARBA" id="ARBA00004651"/>
    </source>
</evidence>
<evidence type="ECO:0000256" key="8">
    <source>
        <dbReference type="ARBA" id="ARBA00023098"/>
    </source>
</evidence>
<evidence type="ECO:0000256" key="10">
    <source>
        <dbReference type="ARBA" id="ARBA00023209"/>
    </source>
</evidence>
<dbReference type="Gene3D" id="3.30.870.10">
    <property type="entry name" value="Endonuclease Chain A"/>
    <property type="match status" value="2"/>
</dbReference>
<feature type="active site" evidence="12">
    <location>
        <position position="220"/>
    </location>
</feature>
<keyword evidence="10 12" id="KW-0594">Phospholipid biosynthesis</keyword>
<evidence type="ECO:0000256" key="6">
    <source>
        <dbReference type="ARBA" id="ARBA00022737"/>
    </source>
</evidence>
<comment type="function">
    <text evidence="12">Catalyzes the reversible phosphatidyl group transfer from one phosphatidylglycerol molecule to another to form cardiolipin (CL) (diphosphatidylglycerol) and glycerol.</text>
</comment>
<organism evidence="15 16">
    <name type="scientific">Paenibacillus selenitireducens</name>
    <dbReference type="NCBI Taxonomy" id="1324314"/>
    <lineage>
        <taxon>Bacteria</taxon>
        <taxon>Bacillati</taxon>
        <taxon>Bacillota</taxon>
        <taxon>Bacilli</taxon>
        <taxon>Bacillales</taxon>
        <taxon>Paenibacillaceae</taxon>
        <taxon>Paenibacillus</taxon>
    </lineage>
</organism>
<feature type="domain" description="PLD phosphodiesterase" evidence="14">
    <location>
        <begin position="213"/>
        <end position="240"/>
    </location>
</feature>
<dbReference type="PANTHER" id="PTHR21248">
    <property type="entry name" value="CARDIOLIPIN SYNTHASE"/>
    <property type="match status" value="1"/>
</dbReference>
<reference evidence="15 16" key="1">
    <citation type="submission" date="2017-01" db="EMBL/GenBank/DDBJ databases">
        <title>Genome analysis of Paenibacillus selenitrireducens ES3-24.</title>
        <authorList>
            <person name="Xu D."/>
            <person name="Yao R."/>
            <person name="Zheng S."/>
        </authorList>
    </citation>
    <scope>NUCLEOTIDE SEQUENCE [LARGE SCALE GENOMIC DNA]</scope>
    <source>
        <strain evidence="15 16">ES3-24</strain>
    </source>
</reference>
<feature type="active site" evidence="12">
    <location>
        <position position="218"/>
    </location>
</feature>
<evidence type="ECO:0000256" key="2">
    <source>
        <dbReference type="ARBA" id="ARBA00022475"/>
    </source>
</evidence>
<evidence type="ECO:0000256" key="7">
    <source>
        <dbReference type="ARBA" id="ARBA00022989"/>
    </source>
</evidence>
<dbReference type="CDD" id="cd09110">
    <property type="entry name" value="PLDc_CLS_1"/>
    <property type="match status" value="1"/>
</dbReference>
<dbReference type="Pfam" id="PF13396">
    <property type="entry name" value="PLDc_N"/>
    <property type="match status" value="1"/>
</dbReference>
<dbReference type="NCBIfam" id="TIGR04265">
    <property type="entry name" value="bac_cardiolipin"/>
    <property type="match status" value="1"/>
</dbReference>
<keyword evidence="3 12" id="KW-0444">Lipid biosynthesis</keyword>
<dbReference type="GO" id="GO:0008808">
    <property type="term" value="F:cardiolipin synthase activity"/>
    <property type="evidence" value="ECO:0007669"/>
    <property type="project" value="UniProtKB-UniRule"/>
</dbReference>
<comment type="catalytic activity">
    <reaction evidence="12">
        <text>2 a 1,2-diacyl-sn-glycero-3-phospho-(1'-sn-glycerol) = a cardiolipin + glycerol</text>
        <dbReference type="Rhea" id="RHEA:31451"/>
        <dbReference type="ChEBI" id="CHEBI:17754"/>
        <dbReference type="ChEBI" id="CHEBI:62237"/>
        <dbReference type="ChEBI" id="CHEBI:64716"/>
    </reaction>
</comment>
<evidence type="ECO:0000256" key="4">
    <source>
        <dbReference type="ARBA" id="ARBA00022679"/>
    </source>
</evidence>
<comment type="similarity">
    <text evidence="12">Belongs to the phospholipase D family. Cardiolipin synthase subfamily.</text>
</comment>
<evidence type="ECO:0000256" key="9">
    <source>
        <dbReference type="ARBA" id="ARBA00023136"/>
    </source>
</evidence>
<keyword evidence="2 12" id="KW-1003">Cell membrane</keyword>
<dbReference type="PANTHER" id="PTHR21248:SF20">
    <property type="entry name" value="CARDIOLIPIN SYNTHASE YWIE-RELATED"/>
    <property type="match status" value="1"/>
</dbReference>
<evidence type="ECO:0000259" key="14">
    <source>
        <dbReference type="PROSITE" id="PS50035"/>
    </source>
</evidence>
<sequence>MAWLALALIIFIFQIATILIVEYRHPSKAVAWLLILFCFPVIGFAVYYFVAQDYKNRRKVRKKGTHLFRKRKKAIWQNSSIITRPFQSNNFELRRESRLFRLLSHLSESPISGCNDTEVLTNGEATYEAMFKAMEKAEHHIHLEFYIFRGDRIGTRFQQLLLKKAREGVKVRIIVDGLGSYGLNARFVKPLRDSGIEFFSFLPPLFALYHRKVNFRNHRKILVVDGKVGFVGGINIGDEYLGNDKKLGFWRDTQIQLKGDAVYFLQNTFINDWFVVSNRELDDPELYPSHHCQGSEQVQMIASGPDSRWDAIQEMFFGAISVGKQRIYIQTPYFIPDLSIFTALKTAAVSKVDVRVIIPGVNDSKLVNLASLSYVEELMQAGVRFYQYQKGFMHAKIVIVDHMLASVGTANMDMRSLFSNFELNAVLFERSTIERLYVDFEQDLKDSKEIILKEFEQRSRMQKIKEMLARMLSPLL</sequence>
<name>A0A1T2X303_9BACL</name>
<dbReference type="GO" id="GO:0032049">
    <property type="term" value="P:cardiolipin biosynthetic process"/>
    <property type="evidence" value="ECO:0007669"/>
    <property type="project" value="UniProtKB-UniRule"/>
</dbReference>
<dbReference type="HAMAP" id="MF_01916">
    <property type="entry name" value="Cardiolipin_synth_Cls"/>
    <property type="match status" value="1"/>
</dbReference>
<keyword evidence="5 12" id="KW-0812">Transmembrane</keyword>
<keyword evidence="7 12" id="KW-1133">Transmembrane helix</keyword>
<dbReference type="Proteomes" id="UP000190188">
    <property type="component" value="Unassembled WGS sequence"/>
</dbReference>
<dbReference type="CDD" id="cd09112">
    <property type="entry name" value="PLDc_CLS_2"/>
    <property type="match status" value="1"/>
</dbReference>
<comment type="subcellular location">
    <subcellularLocation>
        <location evidence="1 12">Cell membrane</location>
        <topology evidence="1 12">Multi-pass membrane protein</topology>
    </subcellularLocation>
</comment>
<feature type="active site" evidence="12">
    <location>
        <position position="225"/>
    </location>
</feature>
<keyword evidence="11 12" id="KW-1208">Phospholipid metabolism</keyword>
<dbReference type="InterPro" id="IPR025202">
    <property type="entry name" value="PLD-like_dom"/>
</dbReference>
<dbReference type="OrthoDB" id="9762009at2"/>
<dbReference type="FunFam" id="3.30.870.10:FF:000014">
    <property type="entry name" value="Cardiolipin synthase"/>
    <property type="match status" value="1"/>
</dbReference>
<feature type="active site" evidence="12">
    <location>
        <position position="394"/>
    </location>
</feature>
<evidence type="ECO:0000313" key="15">
    <source>
        <dbReference type="EMBL" id="OPA74096.1"/>
    </source>
</evidence>
<comment type="caution">
    <text evidence="12">Lacks conserved residue(s) required for the propagation of feature annotation.</text>
</comment>
<evidence type="ECO:0000256" key="12">
    <source>
        <dbReference type="HAMAP-Rule" id="MF_01916"/>
    </source>
</evidence>
<feature type="active site" evidence="12">
    <location>
        <position position="396"/>
    </location>
</feature>
<dbReference type="GO" id="GO:0005886">
    <property type="term" value="C:plasma membrane"/>
    <property type="evidence" value="ECO:0007669"/>
    <property type="project" value="UniProtKB-SubCell"/>
</dbReference>
<dbReference type="SMART" id="SM00155">
    <property type="entry name" value="PLDc"/>
    <property type="match status" value="2"/>
</dbReference>
<evidence type="ECO:0000256" key="3">
    <source>
        <dbReference type="ARBA" id="ARBA00022516"/>
    </source>
</evidence>
<evidence type="ECO:0000256" key="11">
    <source>
        <dbReference type="ARBA" id="ARBA00023264"/>
    </source>
</evidence>
<accession>A0A1T2X303</accession>
<dbReference type="STRING" id="1324314.BVG16_25440"/>
<dbReference type="InterPro" id="IPR001736">
    <property type="entry name" value="PLipase_D/transphosphatidylase"/>
</dbReference>
<feature type="active site" evidence="12">
    <location>
        <position position="401"/>
    </location>
</feature>
<protein>
    <recommendedName>
        <fullName evidence="12 13">Cardiolipin synthase</fullName>
        <shortName evidence="12">CL synthase</shortName>
        <ecNumber evidence="12 13">2.7.8.-</ecNumber>
    </recommendedName>
</protein>
<dbReference type="EMBL" id="MSZX01000012">
    <property type="protein sequence ID" value="OPA74096.1"/>
    <property type="molecule type" value="Genomic_DNA"/>
</dbReference>
<evidence type="ECO:0000313" key="16">
    <source>
        <dbReference type="Proteomes" id="UP000190188"/>
    </source>
</evidence>
<dbReference type="RefSeq" id="WP_078502013.1">
    <property type="nucleotide sequence ID" value="NZ_MSZX01000012.1"/>
</dbReference>
<dbReference type="InterPro" id="IPR030874">
    <property type="entry name" value="Cardiolipin_synth_Firmi"/>
</dbReference>
<gene>
    <name evidence="15" type="ORF">BVG16_25440</name>
</gene>
<keyword evidence="4 12" id="KW-0808">Transferase</keyword>
<proteinExistence type="inferred from homology"/>
<feature type="transmembrane region" description="Helical" evidence="12">
    <location>
        <begin position="30"/>
        <end position="51"/>
    </location>
</feature>
<dbReference type="EC" id="2.7.8.-" evidence="12 13"/>
<keyword evidence="16" id="KW-1185">Reference proteome</keyword>